<evidence type="ECO:0000313" key="11">
    <source>
        <dbReference type="EnsemblMetazoa" id="SCAU003953-PA"/>
    </source>
</evidence>
<keyword evidence="7" id="KW-0325">Glycoprotein</keyword>
<evidence type="ECO:0000313" key="12">
    <source>
        <dbReference type="Proteomes" id="UP000095300"/>
    </source>
</evidence>
<feature type="domain" description="Ig-like" evidence="10">
    <location>
        <begin position="230"/>
        <end position="325"/>
    </location>
</feature>
<name>A0A1I8P1G5_STOCA</name>
<evidence type="ECO:0000259" key="10">
    <source>
        <dbReference type="PROSITE" id="PS50835"/>
    </source>
</evidence>
<comment type="subcellular location">
    <subcellularLocation>
        <location evidence="1">Cell membrane</location>
    </subcellularLocation>
</comment>
<feature type="domain" description="Ig-like" evidence="10">
    <location>
        <begin position="430"/>
        <end position="528"/>
    </location>
</feature>
<keyword evidence="12" id="KW-1185">Reference proteome</keyword>
<dbReference type="InterPro" id="IPR051170">
    <property type="entry name" value="Neural/epithelial_adhesion"/>
</dbReference>
<protein>
    <recommendedName>
        <fullName evidence="10">Ig-like domain-containing protein</fullName>
    </recommendedName>
</protein>
<dbReference type="OrthoDB" id="10012075at2759"/>
<dbReference type="FunFam" id="2.60.40.10:FF:001144">
    <property type="entry name" value="lachesin isoform X1"/>
    <property type="match status" value="1"/>
</dbReference>
<evidence type="ECO:0000256" key="4">
    <source>
        <dbReference type="ARBA" id="ARBA00022737"/>
    </source>
</evidence>
<evidence type="ECO:0000256" key="9">
    <source>
        <dbReference type="SAM" id="MobiDB-lite"/>
    </source>
</evidence>
<accession>A0A1I8P1G5</accession>
<keyword evidence="6" id="KW-1015">Disulfide bond</keyword>
<feature type="compositionally biased region" description="Basic and acidic residues" evidence="9">
    <location>
        <begin position="555"/>
        <end position="565"/>
    </location>
</feature>
<evidence type="ECO:0000256" key="1">
    <source>
        <dbReference type="ARBA" id="ARBA00004236"/>
    </source>
</evidence>
<feature type="compositionally biased region" description="Polar residues" evidence="9">
    <location>
        <begin position="99"/>
        <end position="115"/>
    </location>
</feature>
<dbReference type="VEuPathDB" id="VectorBase:SCAU003953"/>
<dbReference type="FunFam" id="2.60.40.10:FF:000376">
    <property type="entry name" value="CLUMA_CG000981, isoform A"/>
    <property type="match status" value="1"/>
</dbReference>
<sequence>MGETIRLYWGSGHEGVAGNEDVEEMARNVSLIEAFAILKVLETMLLWKRRSHQTVTVYVECEAAQRALTSGRHKCTSIASTRRAKTSTTTKTERAISAKPTTISTVPTSKQQQRTSRGRRIRTPTVSASANSVELMGPWYIIGALLLLSARAGDSTNKIIIPQQIGGSSSNILHSGNVANGGNGMHHHIPKTSIAANAANKGTVLSGNGVIVAGGSIGPSSSLNTITEEPEFTEYIENVTVPAGRNIKLACSVKNLGSYKVAWMHFEQSAILTVHNHVITRNPRISVTHDKHDRHRSWYLHINNVQEEDKGRYMCQINTVTAKTQFGYLNVVVPPNIDDSLSSSDVIVREASNISLRCKATGSPKPVIKWKRDDNSRITISKNHIVSEWEGDTLEITRISRLDMGAYLCIASNGVPPTVSKRIKVSVDFPPMLLIPHQLVGAPEGFNVTIECFTEAHPTSLNYWTRGEGPIIHDSTKYKVESSVGVPVYKTHMKLTILNVGSGDDGIYKCVAKNPRGETDGIIRLYVSYPPTTAPSGNFLTDPTRWDGAYGSDSSRSHHGGDKNKTTGQNDVYGLPGQGEELSSGSMSVTAVAATAIGKRLQHVALLLILFVYLGRYNVK</sequence>
<keyword evidence="4" id="KW-0677">Repeat</keyword>
<dbReference type="STRING" id="35570.A0A1I8P1G5"/>
<dbReference type="PANTHER" id="PTHR12231">
    <property type="entry name" value="CTX-RELATED TYPE I TRANSMEMBRANE PROTEIN"/>
    <property type="match status" value="1"/>
</dbReference>
<dbReference type="InterPro" id="IPR013098">
    <property type="entry name" value="Ig_I-set"/>
</dbReference>
<evidence type="ECO:0000256" key="7">
    <source>
        <dbReference type="ARBA" id="ARBA00023180"/>
    </source>
</evidence>
<gene>
    <name evidence="11" type="primary">106081113</name>
</gene>
<dbReference type="InterPro" id="IPR003598">
    <property type="entry name" value="Ig_sub2"/>
</dbReference>
<dbReference type="SMART" id="SM00409">
    <property type="entry name" value="IG"/>
    <property type="match status" value="3"/>
</dbReference>
<keyword evidence="5" id="KW-0472">Membrane</keyword>
<dbReference type="InterPro" id="IPR003599">
    <property type="entry name" value="Ig_sub"/>
</dbReference>
<dbReference type="CDD" id="cd20970">
    <property type="entry name" value="IgI_1_MuSK"/>
    <property type="match status" value="1"/>
</dbReference>
<dbReference type="Proteomes" id="UP000095300">
    <property type="component" value="Unassembled WGS sequence"/>
</dbReference>
<feature type="region of interest" description="Disordered" evidence="9">
    <location>
        <begin position="550"/>
        <end position="583"/>
    </location>
</feature>
<feature type="compositionally biased region" description="Low complexity" evidence="9">
    <location>
        <begin position="80"/>
        <end position="90"/>
    </location>
</feature>
<keyword evidence="3" id="KW-0732">Signal</keyword>
<evidence type="ECO:0000256" key="8">
    <source>
        <dbReference type="ARBA" id="ARBA00023319"/>
    </source>
</evidence>
<dbReference type="SUPFAM" id="SSF48726">
    <property type="entry name" value="Immunoglobulin"/>
    <property type="match status" value="3"/>
</dbReference>
<evidence type="ECO:0000256" key="5">
    <source>
        <dbReference type="ARBA" id="ARBA00023136"/>
    </source>
</evidence>
<evidence type="ECO:0000256" key="6">
    <source>
        <dbReference type="ARBA" id="ARBA00023157"/>
    </source>
</evidence>
<dbReference type="Pfam" id="PF07679">
    <property type="entry name" value="I-set"/>
    <property type="match status" value="1"/>
</dbReference>
<dbReference type="Gene3D" id="2.60.40.10">
    <property type="entry name" value="Immunoglobulins"/>
    <property type="match status" value="3"/>
</dbReference>
<dbReference type="AlphaFoldDB" id="A0A1I8P1G5"/>
<reference evidence="11" key="1">
    <citation type="submission" date="2020-05" db="UniProtKB">
        <authorList>
            <consortium name="EnsemblMetazoa"/>
        </authorList>
    </citation>
    <scope>IDENTIFICATION</scope>
    <source>
        <strain evidence="11">USDA</strain>
    </source>
</reference>
<dbReference type="GO" id="GO:0005886">
    <property type="term" value="C:plasma membrane"/>
    <property type="evidence" value="ECO:0007669"/>
    <property type="project" value="UniProtKB-SubCell"/>
</dbReference>
<evidence type="ECO:0000256" key="3">
    <source>
        <dbReference type="ARBA" id="ARBA00022729"/>
    </source>
</evidence>
<dbReference type="SMART" id="SM00408">
    <property type="entry name" value="IGc2"/>
    <property type="match status" value="3"/>
</dbReference>
<dbReference type="Pfam" id="PF13927">
    <property type="entry name" value="Ig_3"/>
    <property type="match status" value="2"/>
</dbReference>
<dbReference type="PANTHER" id="PTHR12231:SF157">
    <property type="entry name" value="DPR-INTERACTING PROTEIN EPSILON-RELATED"/>
    <property type="match status" value="1"/>
</dbReference>
<dbReference type="InterPro" id="IPR013783">
    <property type="entry name" value="Ig-like_fold"/>
</dbReference>
<dbReference type="InterPro" id="IPR007110">
    <property type="entry name" value="Ig-like_dom"/>
</dbReference>
<dbReference type="EnsemblMetazoa" id="SCAU003953-RA">
    <property type="protein sequence ID" value="SCAU003953-PA"/>
    <property type="gene ID" value="SCAU003953"/>
</dbReference>
<proteinExistence type="predicted"/>
<evidence type="ECO:0000256" key="2">
    <source>
        <dbReference type="ARBA" id="ARBA00022475"/>
    </source>
</evidence>
<dbReference type="FunFam" id="2.60.40.10:FF:000328">
    <property type="entry name" value="CLUMA_CG000981, isoform A"/>
    <property type="match status" value="1"/>
</dbReference>
<keyword evidence="8" id="KW-0393">Immunoglobulin domain</keyword>
<dbReference type="PROSITE" id="PS50835">
    <property type="entry name" value="IG_LIKE"/>
    <property type="match status" value="3"/>
</dbReference>
<feature type="region of interest" description="Disordered" evidence="9">
    <location>
        <begin position="80"/>
        <end position="123"/>
    </location>
</feature>
<keyword evidence="2" id="KW-1003">Cell membrane</keyword>
<dbReference type="InterPro" id="IPR036179">
    <property type="entry name" value="Ig-like_dom_sf"/>
</dbReference>
<feature type="domain" description="Ig-like" evidence="10">
    <location>
        <begin position="335"/>
        <end position="426"/>
    </location>
</feature>
<dbReference type="GO" id="GO:0043005">
    <property type="term" value="C:neuron projection"/>
    <property type="evidence" value="ECO:0007669"/>
    <property type="project" value="TreeGrafter"/>
</dbReference>
<organism evidence="11 12">
    <name type="scientific">Stomoxys calcitrans</name>
    <name type="common">Stable fly</name>
    <name type="synonym">Conops calcitrans</name>
    <dbReference type="NCBI Taxonomy" id="35570"/>
    <lineage>
        <taxon>Eukaryota</taxon>
        <taxon>Metazoa</taxon>
        <taxon>Ecdysozoa</taxon>
        <taxon>Arthropoda</taxon>
        <taxon>Hexapoda</taxon>
        <taxon>Insecta</taxon>
        <taxon>Pterygota</taxon>
        <taxon>Neoptera</taxon>
        <taxon>Endopterygota</taxon>
        <taxon>Diptera</taxon>
        <taxon>Brachycera</taxon>
        <taxon>Muscomorpha</taxon>
        <taxon>Muscoidea</taxon>
        <taxon>Muscidae</taxon>
        <taxon>Stomoxys</taxon>
    </lineage>
</organism>